<dbReference type="GO" id="GO:0044571">
    <property type="term" value="P:[2Fe-2S] cluster assembly"/>
    <property type="evidence" value="ECO:0007669"/>
    <property type="project" value="InterPro"/>
</dbReference>
<dbReference type="NCBIfam" id="TIGR00714">
    <property type="entry name" value="hscB"/>
    <property type="match status" value="1"/>
</dbReference>
<dbReference type="InterPro" id="IPR036386">
    <property type="entry name" value="HscB_C_sf"/>
</dbReference>
<dbReference type="Gene3D" id="1.10.287.110">
    <property type="entry name" value="DnaJ domain"/>
    <property type="match status" value="1"/>
</dbReference>
<dbReference type="Pfam" id="PF07743">
    <property type="entry name" value="HSCB_C"/>
    <property type="match status" value="1"/>
</dbReference>
<dbReference type="Proteomes" id="UP000218113">
    <property type="component" value="Unassembled WGS sequence"/>
</dbReference>
<dbReference type="InterPro" id="IPR001623">
    <property type="entry name" value="DnaJ_domain"/>
</dbReference>
<evidence type="ECO:0000256" key="1">
    <source>
        <dbReference type="ARBA" id="ARBA00010476"/>
    </source>
</evidence>
<dbReference type="Gene3D" id="1.20.1280.20">
    <property type="entry name" value="HscB, C-terminal domain"/>
    <property type="match status" value="1"/>
</dbReference>
<name>A0A2A4T9J8_9DELT</name>
<evidence type="ECO:0000256" key="2">
    <source>
        <dbReference type="ARBA" id="ARBA00023186"/>
    </source>
</evidence>
<dbReference type="GO" id="GO:0051087">
    <property type="term" value="F:protein-folding chaperone binding"/>
    <property type="evidence" value="ECO:0007669"/>
    <property type="project" value="InterPro"/>
</dbReference>
<comment type="caution">
    <text evidence="5">The sequence shown here is derived from an EMBL/GenBank/DDBJ whole genome shotgun (WGS) entry which is preliminary data.</text>
</comment>
<keyword evidence="2" id="KW-0143">Chaperone</keyword>
<organism evidence="5 6">
    <name type="scientific">SAR324 cluster bacterium</name>
    <dbReference type="NCBI Taxonomy" id="2024889"/>
    <lineage>
        <taxon>Bacteria</taxon>
        <taxon>Deltaproteobacteria</taxon>
        <taxon>SAR324 cluster</taxon>
    </lineage>
</organism>
<dbReference type="EMBL" id="NVSR01000006">
    <property type="protein sequence ID" value="PCI30306.1"/>
    <property type="molecule type" value="Genomic_DNA"/>
</dbReference>
<feature type="domain" description="J" evidence="4">
    <location>
        <begin position="61"/>
        <end position="135"/>
    </location>
</feature>
<comment type="similarity">
    <text evidence="1">Belongs to the HscB family.</text>
</comment>
<protein>
    <submittedName>
        <fullName evidence="5">Fe-S protein assembly co-chaperone HscB</fullName>
    </submittedName>
</protein>
<sequence>MWYFLYPKSSQLWLIEKRDMLTIENSSTLQHSACQGCETSLQQPMYCHSCHKLQQLKAGVNYFEIFSHPISYTIDQQQIEDSYDELLLTLHPDYYAQSEAREQVLSMEHTTLLNAAKEVLFNPFERGKYLLSQFAPLEGNLTANPPQSFIMDMFTLQEELDQLESGQGDLHGTAQTIHALMDETDQTLTEYFSALPQAGEAKDMIYSIKEQLGKIKFLLNLESRLQQLQKIGCRSAVGS</sequence>
<dbReference type="GO" id="GO:0051259">
    <property type="term" value="P:protein complex oligomerization"/>
    <property type="evidence" value="ECO:0007669"/>
    <property type="project" value="InterPro"/>
</dbReference>
<comment type="function">
    <text evidence="3">Co-chaperone involved in the maturation of iron-sulfur cluster-containing proteins. Seems to help targeting proteins to be folded toward HscA.</text>
</comment>
<evidence type="ECO:0000259" key="4">
    <source>
        <dbReference type="PROSITE" id="PS50076"/>
    </source>
</evidence>
<dbReference type="PROSITE" id="PS50076">
    <property type="entry name" value="DNAJ_2"/>
    <property type="match status" value="1"/>
</dbReference>
<dbReference type="SUPFAM" id="SSF47144">
    <property type="entry name" value="HSC20 (HSCB), C-terminal oligomerisation domain"/>
    <property type="match status" value="1"/>
</dbReference>
<evidence type="ECO:0000313" key="6">
    <source>
        <dbReference type="Proteomes" id="UP000218113"/>
    </source>
</evidence>
<dbReference type="GO" id="GO:0001671">
    <property type="term" value="F:ATPase activator activity"/>
    <property type="evidence" value="ECO:0007669"/>
    <property type="project" value="InterPro"/>
</dbReference>
<accession>A0A2A4T9J8</accession>
<evidence type="ECO:0000256" key="3">
    <source>
        <dbReference type="ARBA" id="ARBA00025596"/>
    </source>
</evidence>
<dbReference type="PANTHER" id="PTHR14021:SF15">
    <property type="entry name" value="IRON-SULFUR CLUSTER CO-CHAPERONE PROTEIN HSCB"/>
    <property type="match status" value="1"/>
</dbReference>
<dbReference type="InterPro" id="IPR004640">
    <property type="entry name" value="HscB"/>
</dbReference>
<dbReference type="InterPro" id="IPR009073">
    <property type="entry name" value="HscB_oligo_C"/>
</dbReference>
<dbReference type="PANTHER" id="PTHR14021">
    <property type="entry name" value="IRON-SULFUR CLUSTER CO-CHAPERONE PROTEIN HSCB"/>
    <property type="match status" value="1"/>
</dbReference>
<reference evidence="6" key="1">
    <citation type="submission" date="2017-08" db="EMBL/GenBank/DDBJ databases">
        <title>A dynamic microbial community with high functional redundancy inhabits the cold, oxic subseafloor aquifer.</title>
        <authorList>
            <person name="Tully B.J."/>
            <person name="Wheat C.G."/>
            <person name="Glazer B.T."/>
            <person name="Huber J.A."/>
        </authorList>
    </citation>
    <scope>NUCLEOTIDE SEQUENCE [LARGE SCALE GENOMIC DNA]</scope>
</reference>
<proteinExistence type="inferred from homology"/>
<dbReference type="InterPro" id="IPR036869">
    <property type="entry name" value="J_dom_sf"/>
</dbReference>
<dbReference type="AlphaFoldDB" id="A0A2A4T9J8"/>
<gene>
    <name evidence="5" type="primary">hscB</name>
    <name evidence="5" type="ORF">COB67_02195</name>
</gene>
<evidence type="ECO:0000313" key="5">
    <source>
        <dbReference type="EMBL" id="PCI30306.1"/>
    </source>
</evidence>
<dbReference type="SUPFAM" id="SSF46565">
    <property type="entry name" value="Chaperone J-domain"/>
    <property type="match status" value="1"/>
</dbReference>